<gene>
    <name evidence="1" type="ORF">DK389_22135</name>
</gene>
<dbReference type="KEGG" id="mets:DK389_22135"/>
<sequence>MLVREFAHAAADIEAHRSATSVHAIRAIARYHRIKALEHRGRLAALGEEFGWLLSGPLAPIHKRADANQMAP</sequence>
<organism evidence="1 2">
    <name type="scientific">Methylobacterium durans</name>
    <dbReference type="NCBI Taxonomy" id="2202825"/>
    <lineage>
        <taxon>Bacteria</taxon>
        <taxon>Pseudomonadati</taxon>
        <taxon>Pseudomonadota</taxon>
        <taxon>Alphaproteobacteria</taxon>
        <taxon>Hyphomicrobiales</taxon>
        <taxon>Methylobacteriaceae</taxon>
        <taxon>Methylobacterium</taxon>
    </lineage>
</organism>
<evidence type="ECO:0000313" key="2">
    <source>
        <dbReference type="Proteomes" id="UP000245926"/>
    </source>
</evidence>
<keyword evidence="2" id="KW-1185">Reference proteome</keyword>
<dbReference type="EMBL" id="CP029550">
    <property type="protein sequence ID" value="AWN42709.1"/>
    <property type="molecule type" value="Genomic_DNA"/>
</dbReference>
<dbReference type="Proteomes" id="UP000245926">
    <property type="component" value="Chromosome"/>
</dbReference>
<dbReference type="AlphaFoldDB" id="A0A2U8W9P2"/>
<reference evidence="2" key="1">
    <citation type="submission" date="2018-05" db="EMBL/GenBank/DDBJ databases">
        <title>Complete Genome Sequence of Methylobacterium sp. 17SD2-17.</title>
        <authorList>
            <person name="Srinivasan S."/>
        </authorList>
    </citation>
    <scope>NUCLEOTIDE SEQUENCE [LARGE SCALE GENOMIC DNA]</scope>
    <source>
        <strain evidence="2">17SD2-17</strain>
    </source>
</reference>
<protein>
    <submittedName>
        <fullName evidence="1">Uncharacterized protein</fullName>
    </submittedName>
</protein>
<proteinExistence type="predicted"/>
<evidence type="ECO:0000313" key="1">
    <source>
        <dbReference type="EMBL" id="AWN42709.1"/>
    </source>
</evidence>
<name>A0A2U8W9P2_9HYPH</name>
<accession>A0A2U8W9P2</accession>